<feature type="domain" description="SLH" evidence="3">
    <location>
        <begin position="367"/>
        <end position="428"/>
    </location>
</feature>
<dbReference type="PROSITE" id="PS51272">
    <property type="entry name" value="SLH"/>
    <property type="match status" value="3"/>
</dbReference>
<protein>
    <recommendedName>
        <fullName evidence="3">SLH domain-containing protein</fullName>
    </recommendedName>
</protein>
<dbReference type="Proteomes" id="UP000625033">
    <property type="component" value="Unassembled WGS sequence"/>
</dbReference>
<accession>A0A931DE62</accession>
<dbReference type="EMBL" id="JADOTZ010000001">
    <property type="protein sequence ID" value="MBG6085170.1"/>
    <property type="molecule type" value="Genomic_DNA"/>
</dbReference>
<dbReference type="SMART" id="SM00894">
    <property type="entry name" value="Excalibur"/>
    <property type="match status" value="1"/>
</dbReference>
<gene>
    <name evidence="4" type="ORF">IW252_001937</name>
</gene>
<evidence type="ECO:0000259" key="3">
    <source>
        <dbReference type="PROSITE" id="PS51272"/>
    </source>
</evidence>
<proteinExistence type="predicted"/>
<dbReference type="PANTHER" id="PTHR43308">
    <property type="entry name" value="OUTER MEMBRANE PROTEIN ALPHA-RELATED"/>
    <property type="match status" value="1"/>
</dbReference>
<keyword evidence="5" id="KW-1185">Reference proteome</keyword>
<dbReference type="PANTHER" id="PTHR43308:SF5">
    <property type="entry name" value="S-LAYER PROTEIN _ PEPTIDOGLYCAN ENDO-BETA-N-ACETYLGLUCOSAMINIDASE"/>
    <property type="match status" value="1"/>
</dbReference>
<feature type="region of interest" description="Disordered" evidence="1">
    <location>
        <begin position="424"/>
        <end position="464"/>
    </location>
</feature>
<feature type="domain" description="SLH" evidence="3">
    <location>
        <begin position="240"/>
        <end position="303"/>
    </location>
</feature>
<dbReference type="AlphaFoldDB" id="A0A931DE62"/>
<dbReference type="RefSeq" id="WP_196836384.1">
    <property type="nucleotide sequence ID" value="NZ_JADOTZ010000001.1"/>
</dbReference>
<feature type="domain" description="SLH" evidence="3">
    <location>
        <begin position="304"/>
        <end position="366"/>
    </location>
</feature>
<feature type="chain" id="PRO_5038106450" description="SLH domain-containing protein" evidence="2">
    <location>
        <begin position="33"/>
        <end position="504"/>
    </location>
</feature>
<dbReference type="Pfam" id="PF00395">
    <property type="entry name" value="SLH"/>
    <property type="match status" value="3"/>
</dbReference>
<organism evidence="4 5">
    <name type="scientific">Zhihengliuella flava</name>
    <dbReference type="NCBI Taxonomy" id="1285193"/>
    <lineage>
        <taxon>Bacteria</taxon>
        <taxon>Bacillati</taxon>
        <taxon>Actinomycetota</taxon>
        <taxon>Actinomycetes</taxon>
        <taxon>Micrococcales</taxon>
        <taxon>Micrococcaceae</taxon>
        <taxon>Zhihengliuella</taxon>
    </lineage>
</organism>
<sequence length="504" mass="54455">MRQLNRRRKVGGFFVAFAVASSPLLPITAAQAGTASADDVLADVVVQSENNASSYDRDLFAHWSDIDGDGCDTRAEVLMRDTRVPVTYTSTNGCTVSTGDWLSMYDGHPWTAASDVDIDHLVPLAEAWESGASSWTAAQREAYANDLTFAGALVVMTDNLNQSKGARDAAEWLPPQEQCTYLSDWLVTKWRWNLTMDPVEAQVLENKLVTDCGNPSLALPSQAGTSSPIVPASNPTTPTYQQLFSDVPASHNFFASVGWLAASGVTGGFGDGTFRPNAPVTRGQFAAFLFRYSNPGERGPACTRQWFSDVPKSSSFCGYITWLAGTGISAGYADGTFRSSAPISRGEIAAMLQRYRATAAPARATCDSRRFTDVRVAFCGSITWLADTNITGGYGDGSFRPNLSVNRGQFAAFLDRYNRIFEPSNPPIVVSPPPEPKPTPTPKPTPPPKPTKPSNPGNSKNCSDFSTWSSAQSWFNKYYPYYGDVAGLDRDGDRIACETLPGAP</sequence>
<comment type="caution">
    <text evidence="4">The sequence shown here is derived from an EMBL/GenBank/DDBJ whole genome shotgun (WGS) entry which is preliminary data.</text>
</comment>
<dbReference type="Pfam" id="PF07510">
    <property type="entry name" value="GmrSD_C"/>
    <property type="match status" value="1"/>
</dbReference>
<evidence type="ECO:0000256" key="1">
    <source>
        <dbReference type="SAM" id="MobiDB-lite"/>
    </source>
</evidence>
<feature type="compositionally biased region" description="Pro residues" evidence="1">
    <location>
        <begin position="424"/>
        <end position="453"/>
    </location>
</feature>
<evidence type="ECO:0000256" key="2">
    <source>
        <dbReference type="SAM" id="SignalP"/>
    </source>
</evidence>
<dbReference type="InterPro" id="IPR008613">
    <property type="entry name" value="Excalibur_Ca-bd_domain"/>
</dbReference>
<evidence type="ECO:0000313" key="5">
    <source>
        <dbReference type="Proteomes" id="UP000625033"/>
    </source>
</evidence>
<feature type="signal peptide" evidence="2">
    <location>
        <begin position="1"/>
        <end position="32"/>
    </location>
</feature>
<name>A0A931DE62_9MICC</name>
<reference evidence="4" key="1">
    <citation type="submission" date="2020-11" db="EMBL/GenBank/DDBJ databases">
        <title>Sequencing the genomes of 1000 actinobacteria strains.</title>
        <authorList>
            <person name="Klenk H.-P."/>
        </authorList>
    </citation>
    <scope>NUCLEOTIDE SEQUENCE</scope>
    <source>
        <strain evidence="4">DSM 26152</strain>
    </source>
</reference>
<evidence type="ECO:0000313" key="4">
    <source>
        <dbReference type="EMBL" id="MBG6085170.1"/>
    </source>
</evidence>
<keyword evidence="2" id="KW-0732">Signal</keyword>
<dbReference type="InterPro" id="IPR001119">
    <property type="entry name" value="SLH_dom"/>
</dbReference>
<dbReference type="InterPro" id="IPR051465">
    <property type="entry name" value="Cell_Envelope_Struct_Comp"/>
</dbReference>
<dbReference type="InterPro" id="IPR011089">
    <property type="entry name" value="GmrSD_C"/>
</dbReference>